<organism evidence="1 2">
    <name type="scientific">Streptomyces iconiensis</name>
    <dbReference type="NCBI Taxonomy" id="1384038"/>
    <lineage>
        <taxon>Bacteria</taxon>
        <taxon>Bacillati</taxon>
        <taxon>Actinomycetota</taxon>
        <taxon>Actinomycetes</taxon>
        <taxon>Kitasatosporales</taxon>
        <taxon>Streptomycetaceae</taxon>
        <taxon>Streptomyces</taxon>
    </lineage>
</organism>
<protein>
    <submittedName>
        <fullName evidence="1">Uncharacterized protein</fullName>
    </submittedName>
</protein>
<dbReference type="Proteomes" id="UP001214441">
    <property type="component" value="Unassembled WGS sequence"/>
</dbReference>
<keyword evidence="2" id="KW-1185">Reference proteome</keyword>
<dbReference type="EMBL" id="JANCPR020000003">
    <property type="protein sequence ID" value="MDJ1131025.1"/>
    <property type="molecule type" value="Genomic_DNA"/>
</dbReference>
<dbReference type="RefSeq" id="WP_274042236.1">
    <property type="nucleotide sequence ID" value="NZ_JANCPR020000003.1"/>
</dbReference>
<proteinExistence type="predicted"/>
<name>A0ABT6ZPP6_9ACTN</name>
<evidence type="ECO:0000313" key="2">
    <source>
        <dbReference type="Proteomes" id="UP001214441"/>
    </source>
</evidence>
<reference evidence="1 2" key="1">
    <citation type="submission" date="2023-05" db="EMBL/GenBank/DDBJ databases">
        <title>Streptantibioticus silvisoli sp. nov., acidotolerant actinomycetes 1 from pine litter.</title>
        <authorList>
            <person name="Swiecimska M."/>
            <person name="Golinska P."/>
            <person name="Sangal V."/>
            <person name="Wachnowicz B."/>
            <person name="Goodfellow M."/>
        </authorList>
    </citation>
    <scope>NUCLEOTIDE SEQUENCE [LARGE SCALE GENOMIC DNA]</scope>
    <source>
        <strain evidence="1 2">DSM 42109</strain>
    </source>
</reference>
<evidence type="ECO:0000313" key="1">
    <source>
        <dbReference type="EMBL" id="MDJ1131025.1"/>
    </source>
</evidence>
<gene>
    <name evidence="1" type="ORF">NMN56_003465</name>
</gene>
<sequence length="61" mass="6093">MSVSAKLAAALSDLDAPAAEEAGVPRCGTCYEAVPRCACHTTASTASVPRCSCYAAVENGS</sequence>
<comment type="caution">
    <text evidence="1">The sequence shown here is derived from an EMBL/GenBank/DDBJ whole genome shotgun (WGS) entry which is preliminary data.</text>
</comment>
<accession>A0ABT6ZPP6</accession>